<evidence type="ECO:0000256" key="6">
    <source>
        <dbReference type="ARBA" id="ARBA00023157"/>
    </source>
</evidence>
<keyword evidence="6" id="KW-1015">Disulfide bond</keyword>
<evidence type="ECO:0000256" key="2">
    <source>
        <dbReference type="ARBA" id="ARBA00005320"/>
    </source>
</evidence>
<evidence type="ECO:0000313" key="9">
    <source>
        <dbReference type="Proteomes" id="UP001152622"/>
    </source>
</evidence>
<dbReference type="PANTHER" id="PTHR10206">
    <property type="entry name" value="CATHELICIDIN"/>
    <property type="match status" value="1"/>
</dbReference>
<dbReference type="PANTHER" id="PTHR10206:SF0">
    <property type="entry name" value="CATHELICIDIN B1-RELATED"/>
    <property type="match status" value="1"/>
</dbReference>
<gene>
    <name evidence="8" type="ORF">SKAU_G00386400</name>
</gene>
<keyword evidence="3" id="KW-0964">Secreted</keyword>
<dbReference type="InterPro" id="IPR001894">
    <property type="entry name" value="Cathelicidin-like"/>
</dbReference>
<comment type="subcellular location">
    <subcellularLocation>
        <location evidence="1">Secreted</location>
    </subcellularLocation>
</comment>
<dbReference type="EMBL" id="JAINUF010000019">
    <property type="protein sequence ID" value="KAJ8337420.1"/>
    <property type="molecule type" value="Genomic_DNA"/>
</dbReference>
<sequence length="159" mass="17470">MRSEKRKMKTSVGPLLLISLVSIVSVTLARSVFTFKDVLAAATTDFNQKSQETKAFGPPKQGALRSMSVFEPGDGSVMIKSITFTLKETVCPKSEDYLKEECIFKENGSMKKCSSTATVLKSQPGEAASLTMSCQEVTDPEERKKLSEPPGWAKYFGNR</sequence>
<name>A0A9Q1EEQ2_SYNKA</name>
<dbReference type="InterPro" id="IPR018216">
    <property type="entry name" value="Cathelicidin_CS"/>
</dbReference>
<dbReference type="OrthoDB" id="8740019at2759"/>
<proteinExistence type="inferred from homology"/>
<dbReference type="AlphaFoldDB" id="A0A9Q1EEQ2"/>
<comment type="caution">
    <text evidence="8">The sequence shown here is derived from an EMBL/GenBank/DDBJ whole genome shotgun (WGS) entry which is preliminary data.</text>
</comment>
<dbReference type="Gene3D" id="3.10.450.10">
    <property type="match status" value="1"/>
</dbReference>
<dbReference type="GO" id="GO:0042742">
    <property type="term" value="P:defense response to bacterium"/>
    <property type="evidence" value="ECO:0007669"/>
    <property type="project" value="UniProtKB-KW"/>
</dbReference>
<dbReference type="Pfam" id="PF00666">
    <property type="entry name" value="Cathelicidins"/>
    <property type="match status" value="1"/>
</dbReference>
<reference evidence="8" key="1">
    <citation type="journal article" date="2023" name="Science">
        <title>Genome structures resolve the early diversification of teleost fishes.</title>
        <authorList>
            <person name="Parey E."/>
            <person name="Louis A."/>
            <person name="Montfort J."/>
            <person name="Bouchez O."/>
            <person name="Roques C."/>
            <person name="Iampietro C."/>
            <person name="Lluch J."/>
            <person name="Castinel A."/>
            <person name="Donnadieu C."/>
            <person name="Desvignes T."/>
            <person name="Floi Bucao C."/>
            <person name="Jouanno E."/>
            <person name="Wen M."/>
            <person name="Mejri S."/>
            <person name="Dirks R."/>
            <person name="Jansen H."/>
            <person name="Henkel C."/>
            <person name="Chen W.J."/>
            <person name="Zahm M."/>
            <person name="Cabau C."/>
            <person name="Klopp C."/>
            <person name="Thompson A.W."/>
            <person name="Robinson-Rechavi M."/>
            <person name="Braasch I."/>
            <person name="Lecointre G."/>
            <person name="Bobe J."/>
            <person name="Postlethwait J.H."/>
            <person name="Berthelot C."/>
            <person name="Roest Crollius H."/>
            <person name="Guiguen Y."/>
        </authorList>
    </citation>
    <scope>NUCLEOTIDE SEQUENCE</scope>
    <source>
        <strain evidence="8">WJC10195</strain>
    </source>
</reference>
<accession>A0A9Q1EEQ2</accession>
<dbReference type="PROSITE" id="PS00947">
    <property type="entry name" value="CATHELICIDINS_2"/>
    <property type="match status" value="1"/>
</dbReference>
<keyword evidence="9" id="KW-1185">Reference proteome</keyword>
<dbReference type="Proteomes" id="UP001152622">
    <property type="component" value="Chromosome 19"/>
</dbReference>
<evidence type="ECO:0000256" key="1">
    <source>
        <dbReference type="ARBA" id="ARBA00004613"/>
    </source>
</evidence>
<dbReference type="SUPFAM" id="SSF54403">
    <property type="entry name" value="Cystatin/monellin"/>
    <property type="match status" value="1"/>
</dbReference>
<evidence type="ECO:0000313" key="8">
    <source>
        <dbReference type="EMBL" id="KAJ8337420.1"/>
    </source>
</evidence>
<evidence type="ECO:0000256" key="5">
    <source>
        <dbReference type="ARBA" id="ARBA00023022"/>
    </source>
</evidence>
<dbReference type="GO" id="GO:0005615">
    <property type="term" value="C:extracellular space"/>
    <property type="evidence" value="ECO:0007669"/>
    <property type="project" value="TreeGrafter"/>
</dbReference>
<protein>
    <submittedName>
        <fullName evidence="8">Uncharacterized protein</fullName>
    </submittedName>
</protein>
<evidence type="ECO:0000256" key="4">
    <source>
        <dbReference type="ARBA" id="ARBA00022529"/>
    </source>
</evidence>
<comment type="similarity">
    <text evidence="2">Belongs to the cathelicidin family.</text>
</comment>
<evidence type="ECO:0000256" key="3">
    <source>
        <dbReference type="ARBA" id="ARBA00022525"/>
    </source>
</evidence>
<feature type="region of interest" description="Disordered" evidence="7">
    <location>
        <begin position="136"/>
        <end position="159"/>
    </location>
</feature>
<evidence type="ECO:0000256" key="7">
    <source>
        <dbReference type="SAM" id="MobiDB-lite"/>
    </source>
</evidence>
<keyword evidence="5" id="KW-0044">Antibiotic</keyword>
<dbReference type="InterPro" id="IPR046350">
    <property type="entry name" value="Cystatin_sf"/>
</dbReference>
<organism evidence="8 9">
    <name type="scientific">Synaphobranchus kaupii</name>
    <name type="common">Kaup's arrowtooth eel</name>
    <dbReference type="NCBI Taxonomy" id="118154"/>
    <lineage>
        <taxon>Eukaryota</taxon>
        <taxon>Metazoa</taxon>
        <taxon>Chordata</taxon>
        <taxon>Craniata</taxon>
        <taxon>Vertebrata</taxon>
        <taxon>Euteleostomi</taxon>
        <taxon>Actinopterygii</taxon>
        <taxon>Neopterygii</taxon>
        <taxon>Teleostei</taxon>
        <taxon>Anguilliformes</taxon>
        <taxon>Synaphobranchidae</taxon>
        <taxon>Synaphobranchus</taxon>
    </lineage>
</organism>
<keyword evidence="4" id="KW-0929">Antimicrobial</keyword>